<reference evidence="2" key="1">
    <citation type="submission" date="2022-11" db="EMBL/GenBank/DDBJ databases">
        <title>Centuries of genome instability and evolution in soft-shell clam transmissible cancer (bioRxiv).</title>
        <authorList>
            <person name="Hart S.F.M."/>
            <person name="Yonemitsu M.A."/>
            <person name="Giersch R.M."/>
            <person name="Beal B.F."/>
            <person name="Arriagada G."/>
            <person name="Davis B.W."/>
            <person name="Ostrander E.A."/>
            <person name="Goff S.P."/>
            <person name="Metzger M.J."/>
        </authorList>
    </citation>
    <scope>NUCLEOTIDE SEQUENCE</scope>
    <source>
        <strain evidence="2">MELC-2E11</strain>
        <tissue evidence="2">Siphon/mantle</tissue>
    </source>
</reference>
<organism evidence="2 3">
    <name type="scientific">Mya arenaria</name>
    <name type="common">Soft-shell clam</name>
    <dbReference type="NCBI Taxonomy" id="6604"/>
    <lineage>
        <taxon>Eukaryota</taxon>
        <taxon>Metazoa</taxon>
        <taxon>Spiralia</taxon>
        <taxon>Lophotrochozoa</taxon>
        <taxon>Mollusca</taxon>
        <taxon>Bivalvia</taxon>
        <taxon>Autobranchia</taxon>
        <taxon>Heteroconchia</taxon>
        <taxon>Euheterodonta</taxon>
        <taxon>Imparidentia</taxon>
        <taxon>Neoheterodontei</taxon>
        <taxon>Myida</taxon>
        <taxon>Myoidea</taxon>
        <taxon>Myidae</taxon>
        <taxon>Mya</taxon>
    </lineage>
</organism>
<dbReference type="InterPro" id="IPR027291">
    <property type="entry name" value="Glyco_hydro_38_N_sf"/>
</dbReference>
<dbReference type="InterPro" id="IPR011330">
    <property type="entry name" value="Glyco_hydro/deAcase_b/a-brl"/>
</dbReference>
<dbReference type="InterPro" id="IPR050843">
    <property type="entry name" value="Glycosyl_Hydrlase_38"/>
</dbReference>
<dbReference type="Proteomes" id="UP001164746">
    <property type="component" value="Chromosome 13"/>
</dbReference>
<sequence length="162" mass="18937">MRLRMKFRHRVAVFCGLCAVAFIYILMTFLGLLPNTFSSHQEKLRKFMEQNPLQFHFYRSQINSGECRADFSTPKGVISTLEISQKTNYKSSGGDYVLPHPPVDKVAYGAVRSILDSMVRKLHIYNDLTFIWAEIVFFSRWWDEKTDLIRLQVGLSLYWEDG</sequence>
<protein>
    <submittedName>
        <fullName evidence="2">Uncharacterized protein</fullName>
    </submittedName>
</protein>
<evidence type="ECO:0000313" key="2">
    <source>
        <dbReference type="EMBL" id="WAR23694.1"/>
    </source>
</evidence>
<keyword evidence="1" id="KW-0472">Membrane</keyword>
<dbReference type="Gene3D" id="3.20.110.10">
    <property type="entry name" value="Glycoside hydrolase 38, N terminal domain"/>
    <property type="match status" value="1"/>
</dbReference>
<dbReference type="SUPFAM" id="SSF88713">
    <property type="entry name" value="Glycoside hydrolase/deacetylase"/>
    <property type="match status" value="1"/>
</dbReference>
<proteinExistence type="predicted"/>
<keyword evidence="3" id="KW-1185">Reference proteome</keyword>
<keyword evidence="1" id="KW-1133">Transmembrane helix</keyword>
<name>A0ABY7FRA9_MYAAR</name>
<dbReference type="EMBL" id="CP111024">
    <property type="protein sequence ID" value="WAR23694.1"/>
    <property type="molecule type" value="Genomic_DNA"/>
</dbReference>
<gene>
    <name evidence="2" type="ORF">MAR_037363</name>
</gene>
<dbReference type="PANTHER" id="PTHR11607:SF3">
    <property type="entry name" value="LYSOSOMAL ALPHA-MANNOSIDASE"/>
    <property type="match status" value="1"/>
</dbReference>
<evidence type="ECO:0000256" key="1">
    <source>
        <dbReference type="SAM" id="Phobius"/>
    </source>
</evidence>
<keyword evidence="1" id="KW-0812">Transmembrane</keyword>
<accession>A0ABY7FRA9</accession>
<dbReference type="PANTHER" id="PTHR11607">
    <property type="entry name" value="ALPHA-MANNOSIDASE"/>
    <property type="match status" value="1"/>
</dbReference>
<evidence type="ECO:0000313" key="3">
    <source>
        <dbReference type="Proteomes" id="UP001164746"/>
    </source>
</evidence>
<feature type="transmembrane region" description="Helical" evidence="1">
    <location>
        <begin position="12"/>
        <end position="33"/>
    </location>
</feature>